<evidence type="ECO:0000256" key="2">
    <source>
        <dbReference type="SAM" id="Phobius"/>
    </source>
</evidence>
<evidence type="ECO:0000256" key="3">
    <source>
        <dbReference type="SAM" id="SignalP"/>
    </source>
</evidence>
<keyword evidence="5" id="KW-1185">Reference proteome</keyword>
<reference evidence="4 5" key="1">
    <citation type="journal article" date="2019" name="Int. J. Syst. Evol. Microbiol.">
        <title>The Global Catalogue of Microorganisms (GCM) 10K type strain sequencing project: providing services to taxonomists for standard genome sequencing and annotation.</title>
        <authorList>
            <consortium name="The Broad Institute Genomics Platform"/>
            <consortium name="The Broad Institute Genome Sequencing Center for Infectious Disease"/>
            <person name="Wu L."/>
            <person name="Ma J."/>
        </authorList>
    </citation>
    <scope>NUCLEOTIDE SEQUENCE [LARGE SCALE GENOMIC DNA]</scope>
    <source>
        <strain evidence="4 5">JCM 6242</strain>
    </source>
</reference>
<name>A0ABN3W474_9ACTN</name>
<dbReference type="RefSeq" id="WP_344977810.1">
    <property type="nucleotide sequence ID" value="NZ_BAAAVI010000047.1"/>
</dbReference>
<organism evidence="4 5">
    <name type="scientific">Streptosporangium fragile</name>
    <dbReference type="NCBI Taxonomy" id="46186"/>
    <lineage>
        <taxon>Bacteria</taxon>
        <taxon>Bacillati</taxon>
        <taxon>Actinomycetota</taxon>
        <taxon>Actinomycetes</taxon>
        <taxon>Streptosporangiales</taxon>
        <taxon>Streptosporangiaceae</taxon>
        <taxon>Streptosporangium</taxon>
    </lineage>
</organism>
<protein>
    <submittedName>
        <fullName evidence="4">DUF6049 family protein</fullName>
    </submittedName>
</protein>
<dbReference type="EMBL" id="BAAAVI010000047">
    <property type="protein sequence ID" value="GAA2891488.1"/>
    <property type="molecule type" value="Genomic_DNA"/>
</dbReference>
<keyword evidence="2" id="KW-0812">Transmembrane</keyword>
<feature type="compositionally biased region" description="Low complexity" evidence="1">
    <location>
        <begin position="695"/>
        <end position="706"/>
    </location>
</feature>
<keyword evidence="2" id="KW-0472">Membrane</keyword>
<dbReference type="Pfam" id="PF19516">
    <property type="entry name" value="DUF6049"/>
    <property type="match status" value="1"/>
</dbReference>
<feature type="transmembrane region" description="Helical" evidence="2">
    <location>
        <begin position="663"/>
        <end position="684"/>
    </location>
</feature>
<evidence type="ECO:0000313" key="5">
    <source>
        <dbReference type="Proteomes" id="UP001500831"/>
    </source>
</evidence>
<gene>
    <name evidence="4" type="ORF">GCM10010517_55890</name>
</gene>
<keyword evidence="2" id="KW-1133">Transmembrane helix</keyword>
<sequence length="714" mass="75879">MIHIHKAALLAVLTTTLLTPAAVAVPGAANAQTTTVSRLNPQLTLEEIGPDVPREPTTEIKVAGSLVNAGTETLTGLRIQMRYAQQPFTQRAEMDAYLDGQGLQPGAWRDQRYIQAPITPSGKMPWEFTFTPQLLGFPRFGVYPIMIEVLDSFGQQVATRRTVVTYMPRGTRVTRTKLSMVLPIVDQPRRSDDATFADESLPAAMAAGKRLGDLLKIAQDTASAKGLTWVVDPALLDDARAMGKPHTLRVKDQTQRRPANAEAATWLDDLRTALADHPVVATPYADPDVTALAHNGVDDIAGSGIEAARTVARETLGRDVITNVNWPVGGMVDYDALDLLATSGVDTVLLNVLNLPPVPPPATTPDASATLESVNGTVTALVADAALSETVGADTSAPGAALANRQRFIAETAMISAEPVAGARTVIAVPHRRWDPDPKYVTDLVETAASLPWLAPATLDTVKRGKSAATRRADLTYTADDRRRELGKQYMTSVRKVGARADLTSAITSASDVDVFGLAMLRLASSAWRGKTDAAAPYVQQVGAAVDSRIAKVAITGTEQSRLRTLAGTNGDVPISVRNELEGPGSQVMVRLRVTSDQPNLLKIEPYEADSEPILIQGGQNRIIPVQMTATASGQTTVTVQLTTADGRKYGVPVELTVRTTGYTGIALVIVGAALAVMLAAVVLRVLRRRRGRRAAASPAPGTGRAPEPAATES</sequence>
<comment type="caution">
    <text evidence="4">The sequence shown here is derived from an EMBL/GenBank/DDBJ whole genome shotgun (WGS) entry which is preliminary data.</text>
</comment>
<dbReference type="InterPro" id="IPR046112">
    <property type="entry name" value="DUF6049"/>
</dbReference>
<feature type="signal peptide" evidence="3">
    <location>
        <begin position="1"/>
        <end position="24"/>
    </location>
</feature>
<keyword evidence="3" id="KW-0732">Signal</keyword>
<accession>A0ABN3W474</accession>
<feature type="region of interest" description="Disordered" evidence="1">
    <location>
        <begin position="693"/>
        <end position="714"/>
    </location>
</feature>
<evidence type="ECO:0000313" key="4">
    <source>
        <dbReference type="EMBL" id="GAA2891488.1"/>
    </source>
</evidence>
<feature type="chain" id="PRO_5046025211" evidence="3">
    <location>
        <begin position="25"/>
        <end position="714"/>
    </location>
</feature>
<proteinExistence type="predicted"/>
<dbReference type="Proteomes" id="UP001500831">
    <property type="component" value="Unassembled WGS sequence"/>
</dbReference>
<evidence type="ECO:0000256" key="1">
    <source>
        <dbReference type="SAM" id="MobiDB-lite"/>
    </source>
</evidence>